<feature type="compositionally biased region" description="Basic residues" evidence="1">
    <location>
        <begin position="46"/>
        <end position="56"/>
    </location>
</feature>
<feature type="compositionally biased region" description="Basic and acidic residues" evidence="1">
    <location>
        <begin position="18"/>
        <end position="33"/>
    </location>
</feature>
<accession>A0ABN9T0N7</accession>
<proteinExistence type="predicted"/>
<gene>
    <name evidence="2" type="ORF">PCOR1329_LOCUS34436</name>
</gene>
<reference evidence="2" key="1">
    <citation type="submission" date="2023-10" db="EMBL/GenBank/DDBJ databases">
        <authorList>
            <person name="Chen Y."/>
            <person name="Shah S."/>
            <person name="Dougan E. K."/>
            <person name="Thang M."/>
            <person name="Chan C."/>
        </authorList>
    </citation>
    <scope>NUCLEOTIDE SEQUENCE [LARGE SCALE GENOMIC DNA]</scope>
</reference>
<sequence length="189" mass="20069">MRGCLAALSPSAFITEHGSPRAPRDYRAARDRGPAGACRGRPGGLRGRRGGRRRRLAPVPRGPAHRQSKADVQEVFPQCKIALQACGCLGATDTSVIQPTEAMSTFGPGVNTTVFKFTCTDSVNSSCLVYSPPGPKMHCLALDSCDGGQVAPYNMNCVVLNRGSMKFTCCSDSTPGWQSCPSCNGNPFR</sequence>
<name>A0ABN9T0N7_9DINO</name>
<evidence type="ECO:0000256" key="1">
    <source>
        <dbReference type="SAM" id="MobiDB-lite"/>
    </source>
</evidence>
<dbReference type="EMBL" id="CAUYUJ010014228">
    <property type="protein sequence ID" value="CAK0838493.1"/>
    <property type="molecule type" value="Genomic_DNA"/>
</dbReference>
<organism evidence="2 3">
    <name type="scientific">Prorocentrum cordatum</name>
    <dbReference type="NCBI Taxonomy" id="2364126"/>
    <lineage>
        <taxon>Eukaryota</taxon>
        <taxon>Sar</taxon>
        <taxon>Alveolata</taxon>
        <taxon>Dinophyceae</taxon>
        <taxon>Prorocentrales</taxon>
        <taxon>Prorocentraceae</taxon>
        <taxon>Prorocentrum</taxon>
    </lineage>
</organism>
<comment type="caution">
    <text evidence="2">The sequence shown here is derived from an EMBL/GenBank/DDBJ whole genome shotgun (WGS) entry which is preliminary data.</text>
</comment>
<evidence type="ECO:0000313" key="3">
    <source>
        <dbReference type="Proteomes" id="UP001189429"/>
    </source>
</evidence>
<keyword evidence="3" id="KW-1185">Reference proteome</keyword>
<evidence type="ECO:0000313" key="2">
    <source>
        <dbReference type="EMBL" id="CAK0838493.1"/>
    </source>
</evidence>
<protein>
    <submittedName>
        <fullName evidence="2">Uncharacterized protein</fullName>
    </submittedName>
</protein>
<feature type="region of interest" description="Disordered" evidence="1">
    <location>
        <begin position="16"/>
        <end position="69"/>
    </location>
</feature>
<dbReference type="Proteomes" id="UP001189429">
    <property type="component" value="Unassembled WGS sequence"/>
</dbReference>